<dbReference type="EMBL" id="JAAIIJ010000021">
    <property type="protein sequence ID" value="NMN02472.1"/>
    <property type="molecule type" value="Genomic_DNA"/>
</dbReference>
<dbReference type="RefSeq" id="WP_172145962.1">
    <property type="nucleotide sequence ID" value="NZ_JAAIIJ010000021.1"/>
</dbReference>
<evidence type="ECO:0000313" key="3">
    <source>
        <dbReference type="Proteomes" id="UP000553756"/>
    </source>
</evidence>
<protein>
    <submittedName>
        <fullName evidence="2">Uncharacterized protein</fullName>
    </submittedName>
</protein>
<keyword evidence="1" id="KW-0472">Membrane</keyword>
<keyword evidence="1" id="KW-0812">Transmembrane</keyword>
<feature type="transmembrane region" description="Helical" evidence="1">
    <location>
        <begin position="65"/>
        <end position="81"/>
    </location>
</feature>
<accession>A0ABX1SZ71</accession>
<dbReference type="Proteomes" id="UP000553756">
    <property type="component" value="Unassembled WGS sequence"/>
</dbReference>
<reference evidence="2 3" key="1">
    <citation type="submission" date="2020-02" db="EMBL/GenBank/DDBJ databases">
        <title>Characterization of phylogenetic diversity of novel bifidobacterial species isolated in Czech ZOOs.</title>
        <authorList>
            <person name="Lugli G.A."/>
            <person name="Vera N.B."/>
            <person name="Ventura M."/>
        </authorList>
    </citation>
    <scope>NUCLEOTIDE SEQUENCE [LARGE SCALE GENOMIC DNA]</scope>
    <source>
        <strain evidence="2 3">DSM 109963</strain>
    </source>
</reference>
<feature type="transmembrane region" description="Helical" evidence="1">
    <location>
        <begin position="34"/>
        <end position="58"/>
    </location>
</feature>
<evidence type="ECO:0000256" key="1">
    <source>
        <dbReference type="SAM" id="Phobius"/>
    </source>
</evidence>
<feature type="transmembrane region" description="Helical" evidence="1">
    <location>
        <begin position="200"/>
        <end position="217"/>
    </location>
</feature>
<organism evidence="2 3">
    <name type="scientific">Bifidobacterium panos</name>
    <dbReference type="NCBI Taxonomy" id="2675321"/>
    <lineage>
        <taxon>Bacteria</taxon>
        <taxon>Bacillati</taxon>
        <taxon>Actinomycetota</taxon>
        <taxon>Actinomycetes</taxon>
        <taxon>Bifidobacteriales</taxon>
        <taxon>Bifidobacteriaceae</taxon>
        <taxon>Bifidobacterium</taxon>
    </lineage>
</organism>
<feature type="transmembrane region" description="Helical" evidence="1">
    <location>
        <begin position="361"/>
        <end position="382"/>
    </location>
</feature>
<proteinExistence type="predicted"/>
<feature type="transmembrane region" description="Helical" evidence="1">
    <location>
        <begin position="153"/>
        <end position="171"/>
    </location>
</feature>
<feature type="transmembrane region" description="Helical" evidence="1">
    <location>
        <begin position="224"/>
        <end position="245"/>
    </location>
</feature>
<feature type="transmembrane region" description="Helical" evidence="1">
    <location>
        <begin position="178"/>
        <end position="194"/>
    </location>
</feature>
<evidence type="ECO:0000313" key="2">
    <source>
        <dbReference type="EMBL" id="NMN02472.1"/>
    </source>
</evidence>
<comment type="caution">
    <text evidence="2">The sequence shown here is derived from an EMBL/GenBank/DDBJ whole genome shotgun (WGS) entry which is preliminary data.</text>
</comment>
<sequence>MSYIKQIRIVDLLIIALSLLAKYADQVFFSNSLYVYLTVLVVAFLCASKVMWLLVGGYRFSGKQLIAVVALSGLACAYFLCLNKIDLIMALFIALALLDLGVTRYVGYWGIAAGLFFIVNLIAYVTGAVMDHVSVVHVEGDGLGTRLSLGFDHPNYSICFLLPLICAGIYTRDRLTKTVCLLSAAALVSITYYFTASRTAILSAIFGIFLIVLSYFIRRWPGVACLTVLAPWAMLCLSVIVATVFGNDSRLNQLLSSRPLSWSQGIQHIQVFGASEYTKNLFSTGGSLDNFYIYMLCGYGVVLALIIFLLFSLLAGTVGNLFRFTLVKDVKVEESQKNIEVCLMILVYLVMGFTERHVLDFGFGILAPLLLWAVIEPDVLFVRTKRHLHALDDAVAMGRY</sequence>
<name>A0ABX1SZ71_9BIFI</name>
<feature type="transmembrane region" description="Helical" evidence="1">
    <location>
        <begin position="113"/>
        <end position="133"/>
    </location>
</feature>
<keyword evidence="3" id="KW-1185">Reference proteome</keyword>
<feature type="transmembrane region" description="Helical" evidence="1">
    <location>
        <begin position="291"/>
        <end position="317"/>
    </location>
</feature>
<keyword evidence="1" id="KW-1133">Transmembrane helix</keyword>
<gene>
    <name evidence="2" type="ORF">G1C94_1094</name>
</gene>